<dbReference type="Proteomes" id="UP000323274">
    <property type="component" value="Unassembled WGS sequence"/>
</dbReference>
<accession>A0A5A5U019</accession>
<organism evidence="1 2">
    <name type="scientific">Leuconostoc citreum</name>
    <dbReference type="NCBI Taxonomy" id="33964"/>
    <lineage>
        <taxon>Bacteria</taxon>
        <taxon>Bacillati</taxon>
        <taxon>Bacillota</taxon>
        <taxon>Bacilli</taxon>
        <taxon>Lactobacillales</taxon>
        <taxon>Lactobacillaceae</taxon>
        <taxon>Leuconostoc</taxon>
    </lineage>
</organism>
<dbReference type="EMBL" id="BJJW01000002">
    <property type="protein sequence ID" value="GDZ83064.1"/>
    <property type="molecule type" value="Genomic_DNA"/>
</dbReference>
<dbReference type="InterPro" id="IPR041242">
    <property type="entry name" value="HNHc_6"/>
</dbReference>
<dbReference type="Pfam" id="PF16784">
    <property type="entry name" value="HNHc_6"/>
    <property type="match status" value="1"/>
</dbReference>
<evidence type="ECO:0000313" key="1">
    <source>
        <dbReference type="EMBL" id="GDZ83064.1"/>
    </source>
</evidence>
<comment type="caution">
    <text evidence="1">The sequence shown here is derived from an EMBL/GenBank/DDBJ whole genome shotgun (WGS) entry which is preliminary data.</text>
</comment>
<dbReference type="RefSeq" id="WP_149333657.1">
    <property type="nucleotide sequence ID" value="NZ_BJJW01000002.1"/>
</dbReference>
<evidence type="ECO:0008006" key="3">
    <source>
        <dbReference type="Google" id="ProtNLM"/>
    </source>
</evidence>
<protein>
    <recommendedName>
        <fullName evidence="3">DUF968 domain-containing protein</fullName>
    </recommendedName>
</protein>
<reference evidence="1 2" key="1">
    <citation type="submission" date="2019-04" db="EMBL/GenBank/DDBJ databases">
        <title>A pseudo-fructophilic Leuconostoc citreum strain F192-5 isolated from peel of satsuma mandarin: the first report for isolation and characterization of strain-dependent fructophilic-like characteristics.</title>
        <authorList>
            <person name="Maeno S."/>
            <person name="Tanizawa Y."/>
            <person name="Kajikawa A."/>
            <person name="Kanesaki Y."/>
            <person name="Kubota E."/>
            <person name="Arita M."/>
            <person name="Leon D."/>
            <person name="Endo A."/>
        </authorList>
    </citation>
    <scope>NUCLEOTIDE SEQUENCE [LARGE SCALE GENOMIC DNA]</scope>
    <source>
        <strain evidence="1 2">F192-5</strain>
    </source>
</reference>
<dbReference type="AlphaFoldDB" id="A0A5A5U019"/>
<proteinExistence type="predicted"/>
<evidence type="ECO:0000313" key="2">
    <source>
        <dbReference type="Proteomes" id="UP000323274"/>
    </source>
</evidence>
<sequence length="236" mass="27570">MREFQAYPTQKAGNEILFRFRDEESANQFLSTFQLFKQTLVEIQVRDDREISAQQRKFIYALFRDISNWSGDLPEYVKQLFKMWFEQWKDLDEFSLRDVEKSVAAGLITFMLDFVAEHNVPLSFKPLDALEPEDVAHFEYACLMNKCCVICGKKPSDLHHLDTIGQGVDRRKTNHLKHRAVQLCRIHHNEAHALGIETFLSKYHINGIKIDERIAKVHRLNIGENNDTATSSRNKD</sequence>
<name>A0A5A5U019_LEUCI</name>
<gene>
    <name evidence="1" type="ORF">LCIT_03060</name>
</gene>